<dbReference type="Proteomes" id="UP001600888">
    <property type="component" value="Unassembled WGS sequence"/>
</dbReference>
<evidence type="ECO:0000256" key="3">
    <source>
        <dbReference type="ARBA" id="ARBA00022989"/>
    </source>
</evidence>
<sequence>MPVKSSHSASMLRSSFRKRCIYSIETKHCQRANDYINKNSDTRNHTLCLSYDNHYQIEHSSETLWLLTKVTWIILVVLVTSNRSLSLRPHVFLLLRGDRCLDCTCEFMSSNNASVAGLTQNSENGEVSLQSEHPVPSQDSSNPNQATGWKLPSTILVPRISDDFHTIRDIGCADFTHSPSTVLRKVLSLLQSQIGLFIGGTIASAECCRSADGWCTHGQRVVEMVFLYQLLHDSHSAHWRCCSRWFRIRVVILGSKGDCSVCPLCRIVHRSAHFAVDVRRVKHITCSRRQVPNNQLRVPLRGVYRRLDFYRAELPANMVSSCSEAEPHVISVADATPSRGPDNFDAPIFMPIGVGLATTFSLHTPTSHWIGYEILIGIGIGAGFQQARVAAQVTLPAEDLPLGVAAIFAAQFMGGAVMALGIPGLDPGIVVATGATEVGKLVSPNQIEEVLAAYNDAIMKAFQLALIQKVPLHSIQKHIASRDGRVVSFKQGYPSGSYLGAIPWLEPRYSRRGNELGSCFLCVFVCPAVSDQ</sequence>
<evidence type="ECO:0000313" key="7">
    <source>
        <dbReference type="Proteomes" id="UP001600888"/>
    </source>
</evidence>
<feature type="region of interest" description="Disordered" evidence="5">
    <location>
        <begin position="123"/>
        <end position="148"/>
    </location>
</feature>
<evidence type="ECO:0000256" key="5">
    <source>
        <dbReference type="SAM" id="MobiDB-lite"/>
    </source>
</evidence>
<keyword evidence="3" id="KW-1133">Transmembrane helix</keyword>
<protein>
    <submittedName>
        <fullName evidence="6">Uncharacterized protein</fullName>
    </submittedName>
</protein>
<comment type="subcellular location">
    <subcellularLocation>
        <location evidence="1">Membrane</location>
        <topology evidence="1">Multi-pass membrane protein</topology>
    </subcellularLocation>
</comment>
<evidence type="ECO:0000256" key="1">
    <source>
        <dbReference type="ARBA" id="ARBA00004141"/>
    </source>
</evidence>
<keyword evidence="4" id="KW-0472">Membrane</keyword>
<organism evidence="6 7">
    <name type="scientific">Diaporthe vaccinii</name>
    <dbReference type="NCBI Taxonomy" id="105482"/>
    <lineage>
        <taxon>Eukaryota</taxon>
        <taxon>Fungi</taxon>
        <taxon>Dikarya</taxon>
        <taxon>Ascomycota</taxon>
        <taxon>Pezizomycotina</taxon>
        <taxon>Sordariomycetes</taxon>
        <taxon>Sordariomycetidae</taxon>
        <taxon>Diaporthales</taxon>
        <taxon>Diaporthaceae</taxon>
        <taxon>Diaporthe</taxon>
        <taxon>Diaporthe eres species complex</taxon>
    </lineage>
</organism>
<name>A0ABR4DU12_9PEZI</name>
<keyword evidence="2" id="KW-0812">Transmembrane</keyword>
<evidence type="ECO:0000256" key="2">
    <source>
        <dbReference type="ARBA" id="ARBA00022692"/>
    </source>
</evidence>
<dbReference type="PANTHER" id="PTHR23501">
    <property type="entry name" value="MAJOR FACILITATOR SUPERFAMILY"/>
    <property type="match status" value="1"/>
</dbReference>
<proteinExistence type="predicted"/>
<evidence type="ECO:0000256" key="4">
    <source>
        <dbReference type="ARBA" id="ARBA00023136"/>
    </source>
</evidence>
<comment type="caution">
    <text evidence="6">The sequence shown here is derived from an EMBL/GenBank/DDBJ whole genome shotgun (WGS) entry which is preliminary data.</text>
</comment>
<dbReference type="EMBL" id="JBAWTH010000201">
    <property type="protein sequence ID" value="KAL2273077.1"/>
    <property type="molecule type" value="Genomic_DNA"/>
</dbReference>
<accession>A0ABR4DU12</accession>
<keyword evidence="7" id="KW-1185">Reference proteome</keyword>
<dbReference type="PANTHER" id="PTHR23501:SF198">
    <property type="entry name" value="AZOLE RESISTANCE PROTEIN 1-RELATED"/>
    <property type="match status" value="1"/>
</dbReference>
<gene>
    <name evidence="6" type="ORF">FJTKL_05597</name>
</gene>
<feature type="compositionally biased region" description="Polar residues" evidence="5">
    <location>
        <begin position="123"/>
        <end position="147"/>
    </location>
</feature>
<evidence type="ECO:0000313" key="6">
    <source>
        <dbReference type="EMBL" id="KAL2273077.1"/>
    </source>
</evidence>
<reference evidence="6 7" key="1">
    <citation type="submission" date="2024-03" db="EMBL/GenBank/DDBJ databases">
        <title>A high-quality draft genome sequence of Diaporthe vaccinii, a causative agent of upright dieback and viscid rot disease in cranberry plants.</title>
        <authorList>
            <person name="Sarrasin M."/>
            <person name="Lang B.F."/>
            <person name="Burger G."/>
        </authorList>
    </citation>
    <scope>NUCLEOTIDE SEQUENCE [LARGE SCALE GENOMIC DNA]</scope>
    <source>
        <strain evidence="6 7">IS7</strain>
    </source>
</reference>